<dbReference type="FunCoup" id="A0A1H9AHX3">
    <property type="interactions" value="29"/>
</dbReference>
<dbReference type="PANTHER" id="PTHR43830">
    <property type="entry name" value="PROTEIN PSP1"/>
    <property type="match status" value="1"/>
</dbReference>
<dbReference type="InterPro" id="IPR007557">
    <property type="entry name" value="PSP1_C"/>
</dbReference>
<evidence type="ECO:0000313" key="3">
    <source>
        <dbReference type="EMBL" id="SEP76382.1"/>
    </source>
</evidence>
<feature type="compositionally biased region" description="Basic residues" evidence="1">
    <location>
        <begin position="422"/>
        <end position="436"/>
    </location>
</feature>
<dbReference type="InParanoid" id="A0A1H9AHX3"/>
<dbReference type="OrthoDB" id="9779344at2"/>
<feature type="compositionally biased region" description="Basic residues" evidence="1">
    <location>
        <begin position="477"/>
        <end position="488"/>
    </location>
</feature>
<feature type="domain" description="PSP1 C-terminal" evidence="2">
    <location>
        <begin position="116"/>
        <end position="201"/>
    </location>
</feature>
<organism evidence="3 4">
    <name type="scientific">Neolewinella agarilytica</name>
    <dbReference type="NCBI Taxonomy" id="478744"/>
    <lineage>
        <taxon>Bacteria</taxon>
        <taxon>Pseudomonadati</taxon>
        <taxon>Bacteroidota</taxon>
        <taxon>Saprospiria</taxon>
        <taxon>Saprospirales</taxon>
        <taxon>Lewinellaceae</taxon>
        <taxon>Neolewinella</taxon>
    </lineage>
</organism>
<feature type="region of interest" description="Disordered" evidence="1">
    <location>
        <begin position="360"/>
        <end position="496"/>
    </location>
</feature>
<sequence length="496" mass="54331">MGCKSCGSGTNEDGTPKGCGSKGACNTSSCNQRSTYDWLSDLGIDDPYAASIVEVSFKNGASKDFYYAPSELEVFTGDNVAVETKNGYNVGRITLSGELVRLQMKKKKVREEKVTESIIRRANTRDMERLAEVRDMERSTLVKARAIARSNHSKMKITDVEFQGDGKKATIYYTCDERVDFRELVRQFSHQFRIKIEMRQIGPRQESARLGGIGSCGRELCCSTWLSDFSSVNTAAARYQNIAINQAKLSGQCGRLKCCLNYELDTYMEALEVFPKKADKLRTEAGLAILIKTDIFKGIMYYTYKENRGLLYPIPVAKVHEILAMNKAGDKPIDLQSNQLVVEEKDDVFGYEDVTGAIELPAEKRRKKRRKKKSGTNAKGRSSGSGRKPASGDSRAKTGEAKTSNTGDKPAAGGETKEGSRSSKRRRGRSNNRNKKRGENASAGPKASSGGGDKPANKPSTPKPTGEGGKGGSSSSGRKKRTPRRKKRGGDAPKGD</sequence>
<keyword evidence="4" id="KW-1185">Reference proteome</keyword>
<dbReference type="PANTHER" id="PTHR43830:SF3">
    <property type="entry name" value="PROTEIN PSP1"/>
    <property type="match status" value="1"/>
</dbReference>
<protein>
    <submittedName>
        <fullName evidence="3">Cell fate regulator YaaT, PSP1 superfamily (Controls sporulation, competence, biofilm development)</fullName>
    </submittedName>
</protein>
<evidence type="ECO:0000313" key="4">
    <source>
        <dbReference type="Proteomes" id="UP000199021"/>
    </source>
</evidence>
<feature type="compositionally biased region" description="Basic residues" evidence="1">
    <location>
        <begin position="364"/>
        <end position="374"/>
    </location>
</feature>
<dbReference type="GO" id="GO:0005737">
    <property type="term" value="C:cytoplasm"/>
    <property type="evidence" value="ECO:0007669"/>
    <property type="project" value="TreeGrafter"/>
</dbReference>
<dbReference type="InterPro" id="IPR047767">
    <property type="entry name" value="PSP1-like"/>
</dbReference>
<dbReference type="EMBL" id="FOFB01000002">
    <property type="protein sequence ID" value="SEP76382.1"/>
    <property type="molecule type" value="Genomic_DNA"/>
</dbReference>
<dbReference type="PROSITE" id="PS51411">
    <property type="entry name" value="PSP1_C"/>
    <property type="match status" value="1"/>
</dbReference>
<gene>
    <name evidence="3" type="ORF">SAMN05444359_102109</name>
</gene>
<dbReference type="AlphaFoldDB" id="A0A1H9AHX3"/>
<dbReference type="Proteomes" id="UP000199021">
    <property type="component" value="Unassembled WGS sequence"/>
</dbReference>
<dbReference type="STRING" id="478744.SAMN05444359_102109"/>
<feature type="compositionally biased region" description="Polar residues" evidence="1">
    <location>
        <begin position="375"/>
        <end position="385"/>
    </location>
</feature>
<dbReference type="RefSeq" id="WP_090165295.1">
    <property type="nucleotide sequence ID" value="NZ_FOFB01000002.1"/>
</dbReference>
<proteinExistence type="predicted"/>
<feature type="region of interest" description="Disordered" evidence="1">
    <location>
        <begin position="1"/>
        <end position="24"/>
    </location>
</feature>
<dbReference type="NCBIfam" id="NF041131">
    <property type="entry name" value="RicT_YaaT_fam"/>
    <property type="match status" value="1"/>
</dbReference>
<name>A0A1H9AHX3_9BACT</name>
<evidence type="ECO:0000259" key="2">
    <source>
        <dbReference type="PROSITE" id="PS51411"/>
    </source>
</evidence>
<accession>A0A1H9AHX3</accession>
<evidence type="ECO:0000256" key="1">
    <source>
        <dbReference type="SAM" id="MobiDB-lite"/>
    </source>
</evidence>
<reference evidence="4" key="1">
    <citation type="submission" date="2016-10" db="EMBL/GenBank/DDBJ databases">
        <authorList>
            <person name="Varghese N."/>
            <person name="Submissions S."/>
        </authorList>
    </citation>
    <scope>NUCLEOTIDE SEQUENCE [LARGE SCALE GENOMIC DNA]</scope>
    <source>
        <strain evidence="4">DSM 24740</strain>
    </source>
</reference>
<dbReference type="Pfam" id="PF04468">
    <property type="entry name" value="PSP1"/>
    <property type="match status" value="1"/>
</dbReference>